<organism evidence="1 2">
    <name type="scientific">Nitratireductor arenosus</name>
    <dbReference type="NCBI Taxonomy" id="2682096"/>
    <lineage>
        <taxon>Bacteria</taxon>
        <taxon>Pseudomonadati</taxon>
        <taxon>Pseudomonadota</taxon>
        <taxon>Alphaproteobacteria</taxon>
        <taxon>Hyphomicrobiales</taxon>
        <taxon>Phyllobacteriaceae</taxon>
        <taxon>Nitratireductor</taxon>
    </lineage>
</organism>
<sequence length="47" mass="5078">MRPARSILLISATFFAGCTSTPVKDSFPDMVDRLHAKNSPLRGDEAG</sequence>
<reference evidence="1 2" key="1">
    <citation type="submission" date="2019-12" db="EMBL/GenBank/DDBJ databases">
        <title>Nitratireductor arenosus sp. nov., Isolated from sea sand, Jeju island, South Korea.</title>
        <authorList>
            <person name="Kim W."/>
        </authorList>
    </citation>
    <scope>NUCLEOTIDE SEQUENCE [LARGE SCALE GENOMIC DNA]</scope>
    <source>
        <strain evidence="1 2">CAU 1489</strain>
    </source>
</reference>
<dbReference type="Proteomes" id="UP000463224">
    <property type="component" value="Unassembled WGS sequence"/>
</dbReference>
<gene>
    <name evidence="1" type="ORF">GN330_10640</name>
</gene>
<dbReference type="EMBL" id="WPHG01000002">
    <property type="protein sequence ID" value="MVA97701.1"/>
    <property type="molecule type" value="Genomic_DNA"/>
</dbReference>
<dbReference type="PROSITE" id="PS51257">
    <property type="entry name" value="PROKAR_LIPOPROTEIN"/>
    <property type="match status" value="1"/>
</dbReference>
<dbReference type="RefSeq" id="WP_156712633.1">
    <property type="nucleotide sequence ID" value="NZ_WPHG01000002.1"/>
</dbReference>
<protein>
    <submittedName>
        <fullName evidence="1">Uncharacterized protein</fullName>
    </submittedName>
</protein>
<comment type="caution">
    <text evidence="1">The sequence shown here is derived from an EMBL/GenBank/DDBJ whole genome shotgun (WGS) entry which is preliminary data.</text>
</comment>
<dbReference type="AlphaFoldDB" id="A0A844QID5"/>
<accession>A0A844QID5</accession>
<evidence type="ECO:0000313" key="1">
    <source>
        <dbReference type="EMBL" id="MVA97701.1"/>
    </source>
</evidence>
<keyword evidence="2" id="KW-1185">Reference proteome</keyword>
<name>A0A844QID5_9HYPH</name>
<evidence type="ECO:0000313" key="2">
    <source>
        <dbReference type="Proteomes" id="UP000463224"/>
    </source>
</evidence>
<proteinExistence type="predicted"/>